<evidence type="ECO:0000313" key="1">
    <source>
        <dbReference type="EMBL" id="OAI17530.1"/>
    </source>
</evidence>
<dbReference type="Proteomes" id="UP000077628">
    <property type="component" value="Unassembled WGS sequence"/>
</dbReference>
<dbReference type="InterPro" id="IPR009045">
    <property type="entry name" value="Zn_M74/Hedgehog-like"/>
</dbReference>
<dbReference type="OrthoDB" id="224775at2"/>
<keyword evidence="2" id="KW-1185">Reference proteome</keyword>
<gene>
    <name evidence="1" type="ORF">A1355_07785</name>
</gene>
<dbReference type="AlphaFoldDB" id="A0A177NKH6"/>
<dbReference type="RefSeq" id="WP_064029444.1">
    <property type="nucleotide sequence ID" value="NZ_LUUK01000177.1"/>
</dbReference>
<evidence type="ECO:0000313" key="2">
    <source>
        <dbReference type="Proteomes" id="UP000077628"/>
    </source>
</evidence>
<dbReference type="STRING" id="702114.A1355_07785"/>
<organism evidence="1 2">
    <name type="scientific">Methylomonas koyamae</name>
    <dbReference type="NCBI Taxonomy" id="702114"/>
    <lineage>
        <taxon>Bacteria</taxon>
        <taxon>Pseudomonadati</taxon>
        <taxon>Pseudomonadota</taxon>
        <taxon>Gammaproteobacteria</taxon>
        <taxon>Methylococcales</taxon>
        <taxon>Methylococcaceae</taxon>
        <taxon>Methylomonas</taxon>
    </lineage>
</organism>
<accession>A0A177NKH6</accession>
<comment type="caution">
    <text evidence="1">The sequence shown here is derived from an EMBL/GenBank/DDBJ whole genome shotgun (WGS) entry which is preliminary data.</text>
</comment>
<protein>
    <submittedName>
        <fullName evidence="1">Peptidase M15</fullName>
    </submittedName>
</protein>
<reference evidence="2" key="1">
    <citation type="submission" date="2016-03" db="EMBL/GenBank/DDBJ databases">
        <authorList>
            <person name="Heylen K."/>
            <person name="De Vos P."/>
            <person name="Vekeman B."/>
        </authorList>
    </citation>
    <scope>NUCLEOTIDE SEQUENCE [LARGE SCALE GENOMIC DNA]</scope>
    <source>
        <strain evidence="2">R-45383</strain>
    </source>
</reference>
<dbReference type="Gene3D" id="3.30.1380.10">
    <property type="match status" value="1"/>
</dbReference>
<dbReference type="EMBL" id="LUUK01000177">
    <property type="protein sequence ID" value="OAI17530.1"/>
    <property type="molecule type" value="Genomic_DNA"/>
</dbReference>
<proteinExistence type="predicted"/>
<sequence>MLGKKVLNNVYWHYSLTDSQHYEIQQTVKAAEILAHLKPGLDYNVIKYDGKSSMLSLLWYPNFFEEPFPALETSFRIDLTTQRVEKRSYQTSLNPPILHRKELLLSRDAPNYQQFTQLTETAEQLGLFDDTIRIGFKQAWDALIREKGFQIIDYQFLPIGNDESTDSLTFESIESTSISRHLTALSRSNLSAPMQCLARHGFLGGSLTVFDYGCGKGDDIRNLSANAIPVSGWDPHYAADQPKQAADIVNLGFVINVIENYQERLEALRGAYNLANQVLVVSAMLFNQNAFKGQAFNDGVITQRNTFQKYYTQSELKEFLTGSLETDAIPVAPGIFFVFKNQDAEQRFLLGRQRGQSNVLRLSHRPATPAEPKLSRNEKKYLAYNHLIDPLWQKILELGRLPDKSEIDSLIELTEAFGNISKAIRFTLENNEEALFEHARQSKIEDLITYFALQAFSKRKPYKHLESGLQKDIKAFFGDHQNAIETARSILFKISNAELIAEACQHATEQGLGFLDEGEALHLHTSMVQELPALLRIYIGCATILYGDIEQTDLIKIHIQSGKLSLMRYDDFENQPIPRLLERVKINLREQTFDLYEYGDAFVPTNLYLKSRFINEEFPHFANQLNFDEQLKALNLFDLSGYGPQPEEFRQTLALARWEIDDFELIRSRSIPDLDVPCGQYFTYRQLIECGETQARIGLPNLPKEADSYNALFELATKILDPLIDYYGMIKLTYGFCSPELSRHIKVRIAPKLDQHAAHELNRMGKPVCPRLGAAVDFIVEGEDMKEVAYWIMANLPFDRLYFYGPDRPIHISYSAASNAEAWELRSLCNGKIVPRSFKLASAIPTPMSNFQNEI</sequence>
<dbReference type="SUPFAM" id="SSF55166">
    <property type="entry name" value="Hedgehog/DD-peptidase"/>
    <property type="match status" value="1"/>
</dbReference>
<dbReference type="InterPro" id="IPR024019">
    <property type="entry name" value="CHP04096"/>
</dbReference>
<name>A0A177NKH6_9GAMM</name>
<dbReference type="NCBIfam" id="TIGR04096">
    <property type="entry name" value="dnd_rel_methyl"/>
    <property type="match status" value="1"/>
</dbReference>